<feature type="compositionally biased region" description="Basic and acidic residues" evidence="1">
    <location>
        <begin position="52"/>
        <end position="61"/>
    </location>
</feature>
<feature type="region of interest" description="Disordered" evidence="1">
    <location>
        <begin position="869"/>
        <end position="941"/>
    </location>
</feature>
<reference evidence="2 3" key="1">
    <citation type="submission" date="2019-01" db="EMBL/GenBank/DDBJ databases">
        <title>Draft genome sequence of Psathyrella aberdarensis IHI B618.</title>
        <authorList>
            <person name="Buettner E."/>
            <person name="Kellner H."/>
        </authorList>
    </citation>
    <scope>NUCLEOTIDE SEQUENCE [LARGE SCALE GENOMIC DNA]</scope>
    <source>
        <strain evidence="2 3">IHI B618</strain>
    </source>
</reference>
<dbReference type="OrthoDB" id="10607869at2759"/>
<evidence type="ECO:0000256" key="1">
    <source>
        <dbReference type="SAM" id="MobiDB-lite"/>
    </source>
</evidence>
<dbReference type="AlphaFoldDB" id="A0A4Q2D1T2"/>
<name>A0A4Q2D1T2_9AGAR</name>
<gene>
    <name evidence="2" type="ORF">EST38_g13609</name>
</gene>
<feature type="compositionally biased region" description="Polar residues" evidence="1">
    <location>
        <begin position="364"/>
        <end position="373"/>
    </location>
</feature>
<keyword evidence="3" id="KW-1185">Reference proteome</keyword>
<organism evidence="2 3">
    <name type="scientific">Candolleomyces aberdarensis</name>
    <dbReference type="NCBI Taxonomy" id="2316362"/>
    <lineage>
        <taxon>Eukaryota</taxon>
        <taxon>Fungi</taxon>
        <taxon>Dikarya</taxon>
        <taxon>Basidiomycota</taxon>
        <taxon>Agaricomycotina</taxon>
        <taxon>Agaricomycetes</taxon>
        <taxon>Agaricomycetidae</taxon>
        <taxon>Agaricales</taxon>
        <taxon>Agaricineae</taxon>
        <taxon>Psathyrellaceae</taxon>
        <taxon>Candolleomyces</taxon>
    </lineage>
</organism>
<evidence type="ECO:0000313" key="2">
    <source>
        <dbReference type="EMBL" id="RXW12244.1"/>
    </source>
</evidence>
<feature type="region of interest" description="Disordered" evidence="1">
    <location>
        <begin position="427"/>
        <end position="572"/>
    </location>
</feature>
<feature type="compositionally biased region" description="Low complexity" evidence="1">
    <location>
        <begin position="533"/>
        <end position="544"/>
    </location>
</feature>
<protein>
    <submittedName>
        <fullName evidence="2">Uncharacterized protein</fullName>
    </submittedName>
</protein>
<sequence length="1129" mass="118473">MSFPAHGSRGFPFGGPSPPPRGYGGGSGFDFGGKDPQFYASPGGFGRPSGQHGHDDNHHTDSTSVYGPWNHPGHSSGDHGVHVDNITAGYYHIGNAAHWRSALTKQREVVNVETTEEMRKIFTTGSLGRNFTAPEAHDSREKARNSFMSTGFHGVCATENSAATDVTVDGHGWVMIPDERNRTVKLSLLGGEPVVVELPNGKQVIELNDFSLPIWAEYPAFYQTSDHPREGHRRYVSWMDEYGFSEADWRKEFGTTDPMPEGFKCYRIVNAEQPSDGWFYYSPTISTDDTYTPGQLMYGNLFSLRQVLMRDISEMKIKLAEEYNFAYDSKKAEQLGMFHFGGPNWEHNLVLNPDLPVNRLFSTRKPSANATSPHHSKQAPWPQKSLVPLPVTAVTENHLSVHSSELEQADDDALNEELGEAFSELFGEDTGSDEEKHVGVESEDASDAEEEDRESPLFGGDDSDSEALDASLSSEKPKNASDEGDDDVDSLFGGDDSDSEALDASSSSRTSADALPLASGTLNTGSKSSNQPANNAVIRASAAALSQGKRRCTDDGEDDGGRPQQRRRTSTGANVYAISYGPHAQDSTPIPKPIIPMPSVAAVTTASDIHGLSLPASSKPTTPSHGLSFLGRSTSVQTARKFSTPGPATADSYGISLPGRSTTTADATSCSRVQDLALTPASVATVNQASIGPQVRPVSNVSSGSTRSATQSAAPATGTGTPAVISNLVNSVRNGSHGSPPISFTPAGIDNAGASNVGYDTAYNASAAYPFVPTNPPANSTLNLAANARSNAYDALGILPGSWMASGNVHSWNGTDNSAYTAQAAYAAPPMRPMADGGFNAGYNSQAYAPPPMYYGHYGQPLTGWGGPNPTLPPAVPQAATLPNSSSINRGYTGPGSSPPAPAPAPVKKQGRSRKSKKATTDVAQSSVPEVASGSTSSATAVTTHTQTAPYGGYPLLPMQHGAPSVIGSGFPNTYPLCLSAPTPHQSGVVPATVPVSGGSDSTSPLEASTAQTTKRQRKAKGEGKKSRGKKKNQEESTNENVQASMSGSGLGSVASVDRPATSSSAPVQGPSVAPAAGVAPPPAVVATGPTTSLATIDPDLYLAPEVGCGYRSSKIRTMPWGRPEELGG</sequence>
<proteinExistence type="predicted"/>
<feature type="compositionally biased region" description="Low complexity" evidence="1">
    <location>
        <begin position="932"/>
        <end position="941"/>
    </location>
</feature>
<dbReference type="Proteomes" id="UP000290288">
    <property type="component" value="Unassembled WGS sequence"/>
</dbReference>
<comment type="caution">
    <text evidence="2">The sequence shown here is derived from an EMBL/GenBank/DDBJ whole genome shotgun (WGS) entry which is preliminary data.</text>
</comment>
<feature type="compositionally biased region" description="Low complexity" evidence="1">
    <location>
        <begin position="1063"/>
        <end position="1093"/>
    </location>
</feature>
<feature type="region of interest" description="Disordered" evidence="1">
    <location>
        <begin position="1"/>
        <end position="80"/>
    </location>
</feature>
<evidence type="ECO:0000313" key="3">
    <source>
        <dbReference type="Proteomes" id="UP000290288"/>
    </source>
</evidence>
<dbReference type="EMBL" id="SDEE01001329">
    <property type="protein sequence ID" value="RXW12244.1"/>
    <property type="molecule type" value="Genomic_DNA"/>
</dbReference>
<feature type="compositionally biased region" description="Gly residues" evidence="1">
    <location>
        <begin position="22"/>
        <end position="31"/>
    </location>
</feature>
<feature type="region of interest" description="Disordered" evidence="1">
    <location>
        <begin position="364"/>
        <end position="386"/>
    </location>
</feature>
<feature type="compositionally biased region" description="Polar residues" evidence="1">
    <location>
        <begin position="520"/>
        <end position="532"/>
    </location>
</feature>
<feature type="compositionally biased region" description="Polar residues" evidence="1">
    <location>
        <begin position="881"/>
        <end position="890"/>
    </location>
</feature>
<feature type="compositionally biased region" description="Polar residues" evidence="1">
    <location>
        <begin position="999"/>
        <end position="1014"/>
    </location>
</feature>
<accession>A0A4Q2D1T2</accession>
<feature type="compositionally biased region" description="Basic residues" evidence="1">
    <location>
        <begin position="909"/>
        <end position="918"/>
    </location>
</feature>
<feature type="compositionally biased region" description="Acidic residues" evidence="1">
    <location>
        <begin position="441"/>
        <end position="453"/>
    </location>
</feature>
<feature type="region of interest" description="Disordered" evidence="1">
    <location>
        <begin position="696"/>
        <end position="720"/>
    </location>
</feature>
<feature type="compositionally biased region" description="Low complexity" evidence="1">
    <location>
        <begin position="502"/>
        <end position="514"/>
    </location>
</feature>
<feature type="region of interest" description="Disordered" evidence="1">
    <location>
        <begin position="989"/>
        <end position="1095"/>
    </location>
</feature>
<feature type="compositionally biased region" description="Polar residues" evidence="1">
    <location>
        <begin position="1039"/>
        <end position="1048"/>
    </location>
</feature>
<feature type="compositionally biased region" description="Acidic residues" evidence="1">
    <location>
        <begin position="482"/>
        <end position="501"/>
    </location>
</feature>
<feature type="compositionally biased region" description="Low complexity" evidence="1">
    <location>
        <begin position="708"/>
        <end position="720"/>
    </location>
</feature>
<feature type="compositionally biased region" description="Polar residues" evidence="1">
    <location>
        <begin position="696"/>
        <end position="707"/>
    </location>
</feature>